<gene>
    <name evidence="2" type="ORF">RI129_007145</name>
</gene>
<feature type="region of interest" description="Disordered" evidence="1">
    <location>
        <begin position="101"/>
        <end position="132"/>
    </location>
</feature>
<organism evidence="2 3">
    <name type="scientific">Pyrocoelia pectoralis</name>
    <dbReference type="NCBI Taxonomy" id="417401"/>
    <lineage>
        <taxon>Eukaryota</taxon>
        <taxon>Metazoa</taxon>
        <taxon>Ecdysozoa</taxon>
        <taxon>Arthropoda</taxon>
        <taxon>Hexapoda</taxon>
        <taxon>Insecta</taxon>
        <taxon>Pterygota</taxon>
        <taxon>Neoptera</taxon>
        <taxon>Endopterygota</taxon>
        <taxon>Coleoptera</taxon>
        <taxon>Polyphaga</taxon>
        <taxon>Elateriformia</taxon>
        <taxon>Elateroidea</taxon>
        <taxon>Lampyridae</taxon>
        <taxon>Lampyrinae</taxon>
        <taxon>Pyrocoelia</taxon>
    </lineage>
</organism>
<reference evidence="2 3" key="1">
    <citation type="journal article" date="2024" name="Insects">
        <title>An Improved Chromosome-Level Genome Assembly of the Firefly Pyrocoelia pectoralis.</title>
        <authorList>
            <person name="Fu X."/>
            <person name="Meyer-Rochow V.B."/>
            <person name="Ballantyne L."/>
            <person name="Zhu X."/>
        </authorList>
    </citation>
    <scope>NUCLEOTIDE SEQUENCE [LARGE SCALE GENOMIC DNA]</scope>
    <source>
        <strain evidence="2">XCY_ONT2</strain>
    </source>
</reference>
<dbReference type="EMBL" id="JAVRBK010000005">
    <property type="protein sequence ID" value="KAK5643300.1"/>
    <property type="molecule type" value="Genomic_DNA"/>
</dbReference>
<proteinExistence type="predicted"/>
<feature type="compositionally biased region" description="Acidic residues" evidence="1">
    <location>
        <begin position="114"/>
        <end position="132"/>
    </location>
</feature>
<evidence type="ECO:0000256" key="1">
    <source>
        <dbReference type="SAM" id="MobiDB-lite"/>
    </source>
</evidence>
<sequence>MRIIFRHAQQIKMMKTNHQLILVVGNEVKKKVTGLDISPPPKASTQTRKRTQNTNNFSILTCSPNLVELKEKAEKKKAVEEKQKAVELRKSKRNIFNTVASMKNKLRKNNSHDDEAEDDPFAAEDDDDEDETACLYCNE</sequence>
<dbReference type="Proteomes" id="UP001329430">
    <property type="component" value="Chromosome 5"/>
</dbReference>
<name>A0AAN7V7F0_9COLE</name>
<feature type="region of interest" description="Disordered" evidence="1">
    <location>
        <begin position="34"/>
        <end position="56"/>
    </location>
</feature>
<protein>
    <submittedName>
        <fullName evidence="2">Uncharacterized protein</fullName>
    </submittedName>
</protein>
<comment type="caution">
    <text evidence="2">The sequence shown here is derived from an EMBL/GenBank/DDBJ whole genome shotgun (WGS) entry which is preliminary data.</text>
</comment>
<evidence type="ECO:0000313" key="3">
    <source>
        <dbReference type="Proteomes" id="UP001329430"/>
    </source>
</evidence>
<accession>A0AAN7V7F0</accession>
<dbReference type="AlphaFoldDB" id="A0AAN7V7F0"/>
<evidence type="ECO:0000313" key="2">
    <source>
        <dbReference type="EMBL" id="KAK5643300.1"/>
    </source>
</evidence>
<keyword evidence="3" id="KW-1185">Reference proteome</keyword>